<reference evidence="4" key="1">
    <citation type="journal article" date="2019" name="bioRxiv">
        <title>The Genome of the Zebra Mussel, Dreissena polymorpha: A Resource for Invasive Species Research.</title>
        <authorList>
            <person name="McCartney M.A."/>
            <person name="Auch B."/>
            <person name="Kono T."/>
            <person name="Mallez S."/>
            <person name="Zhang Y."/>
            <person name="Obille A."/>
            <person name="Becker A."/>
            <person name="Abrahante J.E."/>
            <person name="Garbe J."/>
            <person name="Badalamenti J.P."/>
            <person name="Herman A."/>
            <person name="Mangelson H."/>
            <person name="Liachko I."/>
            <person name="Sullivan S."/>
            <person name="Sone E.D."/>
            <person name="Koren S."/>
            <person name="Silverstein K.A.T."/>
            <person name="Beckman K.B."/>
            <person name="Gohl D.M."/>
        </authorList>
    </citation>
    <scope>NUCLEOTIDE SEQUENCE</scope>
    <source>
        <strain evidence="4">Duluth1</strain>
        <tissue evidence="4">Whole animal</tissue>
    </source>
</reference>
<comment type="caution">
    <text evidence="4">The sequence shown here is derived from an EMBL/GenBank/DDBJ whole genome shotgun (WGS) entry which is preliminary data.</text>
</comment>
<dbReference type="GO" id="GO:0140662">
    <property type="term" value="F:ATP-dependent protein folding chaperone"/>
    <property type="evidence" value="ECO:0007669"/>
    <property type="project" value="InterPro"/>
</dbReference>
<keyword evidence="3" id="KW-0067">ATP-binding</keyword>
<sequence>MKETDIQYIITVPAIWDIAAKQFMREAAVKAGIDGERLEMAYESEVAAIWCSWLNYGSASKEMETPSKYMVIDLGGGTADVSIIQKLPANHVKVIHKASGGAWGGIYVDQNFLVYLDNVLGKGVLEELRTCHIQDYFELIREFETKKRSNTFHTSQVCIMRLPFSLMEIARKRNAASGKSIGQSDKLRINQSDVKTLFSEPVSSLIDHIKDFRKLDTVNDVNTVLLVGGCSESTYVQQRLRDELPGITLIVPEDAGLAVLKGAVLFGHNPSIVASRVMAHTYGIAVNNYFDEKKHPSELKTLYKGKCFAINCFEIYVKVNEEIRVDQEVVRYFKPADRQSHIEVYRTMSDKPEYTIEPGCELLGKLEINSTDSVPLTDQRIEVHFMFGHTELLIKVKNVHTGEETTLALDCLK</sequence>
<dbReference type="InterPro" id="IPR013126">
    <property type="entry name" value="Hsp_70_fam"/>
</dbReference>
<evidence type="ECO:0000256" key="1">
    <source>
        <dbReference type="ARBA" id="ARBA00007381"/>
    </source>
</evidence>
<dbReference type="Pfam" id="PF00012">
    <property type="entry name" value="HSP70"/>
    <property type="match status" value="1"/>
</dbReference>
<accession>A0A9D4DG72</accession>
<keyword evidence="2" id="KW-0547">Nucleotide-binding</keyword>
<dbReference type="Gene3D" id="3.30.420.40">
    <property type="match status" value="2"/>
</dbReference>
<protein>
    <submittedName>
        <fullName evidence="4">Uncharacterized protein</fullName>
    </submittedName>
</protein>
<evidence type="ECO:0000256" key="3">
    <source>
        <dbReference type="ARBA" id="ARBA00022840"/>
    </source>
</evidence>
<dbReference type="Gene3D" id="3.90.640.10">
    <property type="entry name" value="Actin, Chain A, domain 4"/>
    <property type="match status" value="1"/>
</dbReference>
<comment type="similarity">
    <text evidence="1">Belongs to the heat shock protein 70 family.</text>
</comment>
<dbReference type="PANTHER" id="PTHR14187:SF5">
    <property type="entry name" value="HEAT SHOCK 70 KDA PROTEIN 12A"/>
    <property type="match status" value="1"/>
</dbReference>
<keyword evidence="5" id="KW-1185">Reference proteome</keyword>
<dbReference type="InterPro" id="IPR018181">
    <property type="entry name" value="Heat_shock_70_CS"/>
</dbReference>
<reference evidence="4" key="2">
    <citation type="submission" date="2020-11" db="EMBL/GenBank/DDBJ databases">
        <authorList>
            <person name="McCartney M.A."/>
            <person name="Auch B."/>
            <person name="Kono T."/>
            <person name="Mallez S."/>
            <person name="Becker A."/>
            <person name="Gohl D.M."/>
            <person name="Silverstein K.A.T."/>
            <person name="Koren S."/>
            <person name="Bechman K.B."/>
            <person name="Herman A."/>
            <person name="Abrahante J.E."/>
            <person name="Garbe J."/>
        </authorList>
    </citation>
    <scope>NUCLEOTIDE SEQUENCE</scope>
    <source>
        <strain evidence="4">Duluth1</strain>
        <tissue evidence="4">Whole animal</tissue>
    </source>
</reference>
<dbReference type="GO" id="GO:0005524">
    <property type="term" value="F:ATP binding"/>
    <property type="evidence" value="ECO:0007669"/>
    <property type="project" value="UniProtKB-KW"/>
</dbReference>
<evidence type="ECO:0000313" key="5">
    <source>
        <dbReference type="Proteomes" id="UP000828390"/>
    </source>
</evidence>
<dbReference type="Proteomes" id="UP000828390">
    <property type="component" value="Unassembled WGS sequence"/>
</dbReference>
<dbReference type="PANTHER" id="PTHR14187">
    <property type="entry name" value="ALPHA KINASE/ELONGATION FACTOR 2 KINASE"/>
    <property type="match status" value="1"/>
</dbReference>
<dbReference type="InterPro" id="IPR043129">
    <property type="entry name" value="ATPase_NBD"/>
</dbReference>
<dbReference type="AlphaFoldDB" id="A0A9D4DG72"/>
<organism evidence="4 5">
    <name type="scientific">Dreissena polymorpha</name>
    <name type="common">Zebra mussel</name>
    <name type="synonym">Mytilus polymorpha</name>
    <dbReference type="NCBI Taxonomy" id="45954"/>
    <lineage>
        <taxon>Eukaryota</taxon>
        <taxon>Metazoa</taxon>
        <taxon>Spiralia</taxon>
        <taxon>Lophotrochozoa</taxon>
        <taxon>Mollusca</taxon>
        <taxon>Bivalvia</taxon>
        <taxon>Autobranchia</taxon>
        <taxon>Heteroconchia</taxon>
        <taxon>Euheterodonta</taxon>
        <taxon>Imparidentia</taxon>
        <taxon>Neoheterodontei</taxon>
        <taxon>Myida</taxon>
        <taxon>Dreissenoidea</taxon>
        <taxon>Dreissenidae</taxon>
        <taxon>Dreissena</taxon>
    </lineage>
</organism>
<dbReference type="SUPFAM" id="SSF53067">
    <property type="entry name" value="Actin-like ATPase domain"/>
    <property type="match status" value="1"/>
</dbReference>
<dbReference type="OrthoDB" id="2963168at2759"/>
<gene>
    <name evidence="4" type="ORF">DPMN_182813</name>
</gene>
<name>A0A9D4DG72_DREPO</name>
<proteinExistence type="inferred from homology"/>
<evidence type="ECO:0000313" key="4">
    <source>
        <dbReference type="EMBL" id="KAH3748368.1"/>
    </source>
</evidence>
<dbReference type="EMBL" id="JAIWYP010000010">
    <property type="protein sequence ID" value="KAH3748368.1"/>
    <property type="molecule type" value="Genomic_DNA"/>
</dbReference>
<dbReference type="PROSITE" id="PS00329">
    <property type="entry name" value="HSP70_2"/>
    <property type="match status" value="1"/>
</dbReference>
<evidence type="ECO:0000256" key="2">
    <source>
        <dbReference type="ARBA" id="ARBA00022741"/>
    </source>
</evidence>